<sequence>MELKRRLLKVVGIVFIIIGLFCIIAIIKSIVSMDIELFANMSNIVDVIATLLFLYVGYIFIKYSGGKNHR</sequence>
<evidence type="ECO:0000313" key="2">
    <source>
        <dbReference type="EMBL" id="OXT08579.1"/>
    </source>
</evidence>
<organism evidence="2 3">
    <name type="scientific">Thermoanaerobacterium thermosaccharolyticum</name>
    <name type="common">Clostridium thermosaccharolyticum</name>
    <dbReference type="NCBI Taxonomy" id="1517"/>
    <lineage>
        <taxon>Bacteria</taxon>
        <taxon>Bacillati</taxon>
        <taxon>Bacillota</taxon>
        <taxon>Clostridia</taxon>
        <taxon>Thermoanaerobacterales</taxon>
        <taxon>Thermoanaerobacteraceae</taxon>
        <taxon>Thermoanaerobacterium</taxon>
    </lineage>
</organism>
<evidence type="ECO:0000256" key="1">
    <source>
        <dbReference type="SAM" id="Phobius"/>
    </source>
</evidence>
<feature type="transmembrane region" description="Helical" evidence="1">
    <location>
        <begin position="7"/>
        <end position="31"/>
    </location>
</feature>
<keyword evidence="1" id="KW-1133">Transmembrane helix</keyword>
<keyword evidence="1" id="KW-0812">Transmembrane</keyword>
<protein>
    <submittedName>
        <fullName evidence="2">Uncharacterized protein</fullName>
    </submittedName>
</protein>
<proteinExistence type="predicted"/>
<keyword evidence="1" id="KW-0472">Membrane</keyword>
<evidence type="ECO:0000313" key="3">
    <source>
        <dbReference type="Proteomes" id="UP000215301"/>
    </source>
</evidence>
<dbReference type="RefSeq" id="WP_094044425.1">
    <property type="nucleotide sequence ID" value="NZ_NKHD01000012.1"/>
</dbReference>
<accession>A0A231VKH0</accession>
<dbReference type="EMBL" id="NKHD01000012">
    <property type="protein sequence ID" value="OXT08579.1"/>
    <property type="molecule type" value="Genomic_DNA"/>
</dbReference>
<name>A0A231VKH0_THETR</name>
<reference evidence="2 3" key="1">
    <citation type="submission" date="2017-06" db="EMBL/GenBank/DDBJ databases">
        <title>Isolation and characterization of a thermophilic and butanogenic Thermoanaerobacterium thermosaccharolyticum M5 capable of efficient degradation of hemicellulose.</title>
        <authorList>
            <person name="Xin F."/>
            <person name="Jiang Y."/>
        </authorList>
    </citation>
    <scope>NUCLEOTIDE SEQUENCE [LARGE SCALE GENOMIC DNA]</scope>
    <source>
        <strain evidence="2 3">M5</strain>
    </source>
</reference>
<gene>
    <name evidence="2" type="ORF">CE561_04610</name>
</gene>
<comment type="caution">
    <text evidence="2">The sequence shown here is derived from an EMBL/GenBank/DDBJ whole genome shotgun (WGS) entry which is preliminary data.</text>
</comment>
<dbReference type="Proteomes" id="UP000215301">
    <property type="component" value="Unassembled WGS sequence"/>
</dbReference>
<feature type="transmembrane region" description="Helical" evidence="1">
    <location>
        <begin position="37"/>
        <end position="61"/>
    </location>
</feature>
<dbReference type="AlphaFoldDB" id="A0A231VKH0"/>